<dbReference type="Gramene" id="TraesSTA6D03G03641730.1">
    <property type="protein sequence ID" value="TraesSTA6D03G03641730.1.CDS1"/>
    <property type="gene ID" value="TraesSTA6D03G03641730"/>
</dbReference>
<accession>A0A3B6QB73</accession>
<evidence type="ECO:0000256" key="2">
    <source>
        <dbReference type="ARBA" id="ARBA00022679"/>
    </source>
</evidence>
<evidence type="ECO:0000259" key="5">
    <source>
        <dbReference type="Pfam" id="PF00685"/>
    </source>
</evidence>
<gene>
    <name evidence="6" type="primary">LOC123140786</name>
</gene>
<dbReference type="Gramene" id="TraesPARA_EIv1.0_2218150.1">
    <property type="protein sequence ID" value="TraesPARA_EIv1.0_2218150.1.CDS1"/>
    <property type="gene ID" value="TraesPARA_EIv1.0_2218150"/>
</dbReference>
<feature type="compositionally biased region" description="Basic and acidic residues" evidence="4">
    <location>
        <begin position="1"/>
        <end position="13"/>
    </location>
</feature>
<dbReference type="GO" id="GO:0051923">
    <property type="term" value="P:sulfation"/>
    <property type="evidence" value="ECO:0000318"/>
    <property type="project" value="GO_Central"/>
</dbReference>
<proteinExistence type="inferred from homology"/>
<dbReference type="Gramene" id="TraesRN6D0100077500.1">
    <property type="protein sequence ID" value="TraesRN6D0100077500.1"/>
    <property type="gene ID" value="TraesRN6D0100077500"/>
</dbReference>
<sequence length="325" mass="36385">MSAGQHESDDHDATAAAEEGGTLPPPTRQGLWVLYRGCWLKPQTAESVAVVQAQFEPRPDDVFLATYPKCGTTWLKALAFAVTNRLRHGHAVGDSGHPLLTNHPQHLVPFLELPDRRLHPLADDLDALASPRLLATHMPLSLLAARVGALGCRVVYMCREPKDVLVSYWHFASKVHADFSMDMAFELFCDGVSSYGPIWDHNLGYWRQSMTEPRRILFLKYEDMMADPTSHVKMLAEFLRVPFSDDEVRRGVVEEVVDLCSFDKLKSLPVNSSGVSDRFVGVPIQNSSYFRTGRVGDWATHFTQEMAEKLDAIVEEKFRGSGLGF</sequence>
<dbReference type="AlphaFoldDB" id="A0A3B6QB73"/>
<evidence type="ECO:0000313" key="6">
    <source>
        <dbReference type="EnsemblPlants" id="TraesCS6D02G035400.1.cds1"/>
    </source>
</evidence>
<dbReference type="GeneID" id="123140786"/>
<evidence type="ECO:0000313" key="7">
    <source>
        <dbReference type="Proteomes" id="UP000019116"/>
    </source>
</evidence>
<dbReference type="InterPro" id="IPR027417">
    <property type="entry name" value="P-loop_NTPase"/>
</dbReference>
<feature type="domain" description="Sulfotransferase" evidence="5">
    <location>
        <begin position="59"/>
        <end position="322"/>
    </location>
</feature>
<dbReference type="OMA" id="NNEMTNC"/>
<dbReference type="Gramene" id="TraesCS6D02G035400.1">
    <property type="protein sequence ID" value="TraesCS6D02G035400.1.cds1"/>
    <property type="gene ID" value="TraesCS6D02G035400"/>
</dbReference>
<comment type="similarity">
    <text evidence="1 3">Belongs to the sulfotransferase 1 family.</text>
</comment>
<dbReference type="GO" id="GO:0005737">
    <property type="term" value="C:cytoplasm"/>
    <property type="evidence" value="ECO:0000318"/>
    <property type="project" value="GO_Central"/>
</dbReference>
<dbReference type="Gramene" id="TraesWEE_scaffold_024194_01G000100.1">
    <property type="protein sequence ID" value="TraesWEE_scaffold_024194_01G000100.1"/>
    <property type="gene ID" value="TraesWEE_scaffold_024194_01G000100"/>
</dbReference>
<name>A0A3B6QB73_WHEAT</name>
<dbReference type="OrthoDB" id="205623at2759"/>
<evidence type="ECO:0000256" key="1">
    <source>
        <dbReference type="ARBA" id="ARBA00005771"/>
    </source>
</evidence>
<dbReference type="Gramene" id="TraesNOR6D03G03689840.1">
    <property type="protein sequence ID" value="TraesNOR6D03G03689840.1.CDS1"/>
    <property type="gene ID" value="TraesNOR6D03G03689840"/>
</dbReference>
<dbReference type="Gramene" id="TraesLDM6D03G03652340.1">
    <property type="protein sequence ID" value="TraesLDM6D03G03652340.1.CDS1"/>
    <property type="gene ID" value="TraesLDM6D03G03652340"/>
</dbReference>
<dbReference type="Gramene" id="TraesMAC6D03G03649060.1">
    <property type="protein sequence ID" value="TraesMAC6D03G03649060.1.CDS1"/>
    <property type="gene ID" value="TraesMAC6D03G03649060"/>
</dbReference>
<dbReference type="Gramene" id="TraesJAG6D03G03642220.1">
    <property type="protein sequence ID" value="TraesJAG6D03G03642220.1.CDS1"/>
    <property type="gene ID" value="TraesJAG6D03G03642220"/>
</dbReference>
<dbReference type="STRING" id="4565.A0A3B6QB73"/>
<dbReference type="PANTHER" id="PTHR11783">
    <property type="entry name" value="SULFOTRANSFERASE SULT"/>
    <property type="match status" value="1"/>
</dbReference>
<dbReference type="Gramene" id="TraesLAC6D03G03604910.1">
    <property type="protein sequence ID" value="TraesLAC6D03G03604910.1.CDS1"/>
    <property type="gene ID" value="TraesLAC6D03G03604910"/>
</dbReference>
<dbReference type="EC" id="2.8.2.-" evidence="3"/>
<evidence type="ECO:0000256" key="3">
    <source>
        <dbReference type="RuleBase" id="RU361155"/>
    </source>
</evidence>
<dbReference type="EnsemblPlants" id="TraesCS6D02G035400.1">
    <property type="protein sequence ID" value="TraesCS6D02G035400.1.cds1"/>
    <property type="gene ID" value="TraesCS6D02G035400"/>
</dbReference>
<feature type="region of interest" description="Disordered" evidence="4">
    <location>
        <begin position="1"/>
        <end position="25"/>
    </location>
</feature>
<dbReference type="SMR" id="A0A3B6QB73"/>
<keyword evidence="7" id="KW-1185">Reference proteome</keyword>
<dbReference type="Gramene" id="TraesARI6D03G03614290.1">
    <property type="protein sequence ID" value="TraesARI6D03G03614290.1.CDS1"/>
    <property type="gene ID" value="TraesARI6D03G03614290"/>
</dbReference>
<dbReference type="Proteomes" id="UP000019116">
    <property type="component" value="Chromosome 6D"/>
</dbReference>
<dbReference type="InterPro" id="IPR000863">
    <property type="entry name" value="Sulfotransferase_dom"/>
</dbReference>
<reference evidence="6" key="1">
    <citation type="submission" date="2018-08" db="EMBL/GenBank/DDBJ databases">
        <authorList>
            <person name="Rossello M."/>
        </authorList>
    </citation>
    <scope>NUCLEOTIDE SEQUENCE [LARGE SCALE GENOMIC DNA]</scope>
    <source>
        <strain evidence="6">cv. Chinese Spring</strain>
    </source>
</reference>
<dbReference type="Gramene" id="TraesCLE_scaffold_066114_01G000500.1">
    <property type="protein sequence ID" value="TraesCLE_scaffold_066114_01G000500.1"/>
    <property type="gene ID" value="TraesCLE_scaffold_066114_01G000500"/>
</dbReference>
<dbReference type="GO" id="GO:0008146">
    <property type="term" value="F:sulfotransferase activity"/>
    <property type="evidence" value="ECO:0000318"/>
    <property type="project" value="GO_Central"/>
</dbReference>
<dbReference type="Pfam" id="PF00685">
    <property type="entry name" value="Sulfotransfer_1"/>
    <property type="match status" value="1"/>
</dbReference>
<evidence type="ECO:0000256" key="4">
    <source>
        <dbReference type="SAM" id="MobiDB-lite"/>
    </source>
</evidence>
<dbReference type="Gene3D" id="3.40.50.300">
    <property type="entry name" value="P-loop containing nucleotide triphosphate hydrolases"/>
    <property type="match status" value="1"/>
</dbReference>
<dbReference type="Gramene" id="TraesCS6D03G0070900.1">
    <property type="protein sequence ID" value="TraesCS6D03G0070900.1.CDS1"/>
    <property type="gene ID" value="TraesCS6D03G0070900"/>
</dbReference>
<dbReference type="Gramene" id="TraesCAD_scaffold_110882_01G000200.1">
    <property type="protein sequence ID" value="TraesCAD_scaffold_110882_01G000200.1"/>
    <property type="gene ID" value="TraesCAD_scaffold_110882_01G000200"/>
</dbReference>
<dbReference type="Gramene" id="TraesKAR6D01G0011330.1">
    <property type="protein sequence ID" value="cds.TraesKAR6D01G0011330.1"/>
    <property type="gene ID" value="TraesKAR6D01G0011330"/>
</dbReference>
<dbReference type="Gramene" id="TraesROB_scaffold_069147_01G000100.1">
    <property type="protein sequence ID" value="TraesROB_scaffold_069147_01G000100.1"/>
    <property type="gene ID" value="TraesROB_scaffold_069147_01G000100"/>
</dbReference>
<dbReference type="Gramene" id="TraesSYM6D03G03594980.1">
    <property type="protein sequence ID" value="TraesSYM6D03G03594980.1.CDS1"/>
    <property type="gene ID" value="TraesSYM6D03G03594980"/>
</dbReference>
<organism evidence="6">
    <name type="scientific">Triticum aestivum</name>
    <name type="common">Wheat</name>
    <dbReference type="NCBI Taxonomy" id="4565"/>
    <lineage>
        <taxon>Eukaryota</taxon>
        <taxon>Viridiplantae</taxon>
        <taxon>Streptophyta</taxon>
        <taxon>Embryophyta</taxon>
        <taxon>Tracheophyta</taxon>
        <taxon>Spermatophyta</taxon>
        <taxon>Magnoliopsida</taxon>
        <taxon>Liliopsida</taxon>
        <taxon>Poales</taxon>
        <taxon>Poaceae</taxon>
        <taxon>BOP clade</taxon>
        <taxon>Pooideae</taxon>
        <taxon>Triticodae</taxon>
        <taxon>Triticeae</taxon>
        <taxon>Triticinae</taxon>
        <taxon>Triticum</taxon>
    </lineage>
</organism>
<keyword evidence="2 3" id="KW-0808">Transferase</keyword>
<reference evidence="6" key="2">
    <citation type="submission" date="2018-10" db="UniProtKB">
        <authorList>
            <consortium name="EnsemblPlants"/>
        </authorList>
    </citation>
    <scope>IDENTIFICATION</scope>
</reference>
<protein>
    <recommendedName>
        <fullName evidence="3">Sulfotransferase</fullName>
        <ecNumber evidence="3">2.8.2.-</ecNumber>
    </recommendedName>
</protein>
<dbReference type="SUPFAM" id="SSF52540">
    <property type="entry name" value="P-loop containing nucleoside triphosphate hydrolases"/>
    <property type="match status" value="1"/>
</dbReference>
<dbReference type="RefSeq" id="XP_044416004.1">
    <property type="nucleotide sequence ID" value="XM_044560069.1"/>
</dbReference>
<dbReference type="Gramene" id="TraesJUL6D03G03674700.1">
    <property type="protein sequence ID" value="TraesJUL6D03G03674700.1.CDS1"/>
    <property type="gene ID" value="TraesJUL6D03G03674700"/>
</dbReference>